<keyword evidence="2" id="KW-1185">Reference proteome</keyword>
<dbReference type="EMBL" id="OW152826">
    <property type="protein sequence ID" value="CAH2041925.1"/>
    <property type="molecule type" value="Genomic_DNA"/>
</dbReference>
<feature type="non-terminal residue" evidence="1">
    <location>
        <position position="1"/>
    </location>
</feature>
<name>A0ABN8HVA0_9NEOP</name>
<sequence>MTDFFDFLSMNSIHQPWARREVRVGFGGGGLRSHSAGPFPYFTLWRFLRPPCTQTSKEFSRITSQKLINLNAASLTLTNSPQARSSCESTTGCKSQRTHSFSSFARKLSPVSAILVLLLSKNFMRI</sequence>
<evidence type="ECO:0000313" key="2">
    <source>
        <dbReference type="Proteomes" id="UP000837857"/>
    </source>
</evidence>
<evidence type="ECO:0000313" key="1">
    <source>
        <dbReference type="EMBL" id="CAH2041925.1"/>
    </source>
</evidence>
<reference evidence="1" key="1">
    <citation type="submission" date="2022-03" db="EMBL/GenBank/DDBJ databases">
        <authorList>
            <person name="Martin H S."/>
        </authorList>
    </citation>
    <scope>NUCLEOTIDE SEQUENCE</scope>
</reference>
<dbReference type="Proteomes" id="UP000837857">
    <property type="component" value="Chromosome 14"/>
</dbReference>
<protein>
    <submittedName>
        <fullName evidence="1">Uncharacterized protein</fullName>
    </submittedName>
</protein>
<organism evidence="1 2">
    <name type="scientific">Iphiclides podalirius</name>
    <name type="common">scarce swallowtail</name>
    <dbReference type="NCBI Taxonomy" id="110791"/>
    <lineage>
        <taxon>Eukaryota</taxon>
        <taxon>Metazoa</taxon>
        <taxon>Ecdysozoa</taxon>
        <taxon>Arthropoda</taxon>
        <taxon>Hexapoda</taxon>
        <taxon>Insecta</taxon>
        <taxon>Pterygota</taxon>
        <taxon>Neoptera</taxon>
        <taxon>Endopterygota</taxon>
        <taxon>Lepidoptera</taxon>
        <taxon>Glossata</taxon>
        <taxon>Ditrysia</taxon>
        <taxon>Papilionoidea</taxon>
        <taxon>Papilionidae</taxon>
        <taxon>Papilioninae</taxon>
        <taxon>Iphiclides</taxon>
    </lineage>
</organism>
<proteinExistence type="predicted"/>
<gene>
    <name evidence="1" type="ORF">IPOD504_LOCUS3459</name>
</gene>
<accession>A0ABN8HVA0</accession>